<feature type="domain" description="ATP-grasp" evidence="1">
    <location>
        <begin position="98"/>
        <end position="215"/>
    </location>
</feature>
<comment type="caution">
    <text evidence="2">The sequence shown here is derived from an EMBL/GenBank/DDBJ whole genome shotgun (WGS) entry which is preliminary data.</text>
</comment>
<organism evidence="2 3">
    <name type="scientific">Ralstonia thomasii</name>
    <dbReference type="NCBI Taxonomy" id="3058596"/>
    <lineage>
        <taxon>Bacteria</taxon>
        <taxon>Pseudomonadati</taxon>
        <taxon>Pseudomonadota</taxon>
        <taxon>Betaproteobacteria</taxon>
        <taxon>Burkholderiales</taxon>
        <taxon>Burkholderiaceae</taxon>
        <taxon>Ralstonia</taxon>
    </lineage>
</organism>
<accession>A0AAD2BU36</accession>
<gene>
    <name evidence="2" type="ORF">R77560_04440</name>
</gene>
<dbReference type="EMBL" id="CATZAZ010000015">
    <property type="protein sequence ID" value="CAJ0806552.1"/>
    <property type="molecule type" value="Genomic_DNA"/>
</dbReference>
<dbReference type="AlphaFoldDB" id="A0AAD2BU36"/>
<protein>
    <recommendedName>
        <fullName evidence="1">ATP-grasp domain-containing protein</fullName>
    </recommendedName>
</protein>
<evidence type="ECO:0000259" key="1">
    <source>
        <dbReference type="Pfam" id="PF18299"/>
    </source>
</evidence>
<dbReference type="Proteomes" id="UP001189756">
    <property type="component" value="Unassembled WGS sequence"/>
</dbReference>
<dbReference type="InterPro" id="IPR041261">
    <property type="entry name" value="R2K_2"/>
</dbReference>
<evidence type="ECO:0000313" key="2">
    <source>
        <dbReference type="EMBL" id="CAJ0806552.1"/>
    </source>
</evidence>
<evidence type="ECO:0000313" key="3">
    <source>
        <dbReference type="Proteomes" id="UP001189756"/>
    </source>
</evidence>
<dbReference type="Pfam" id="PF18299">
    <property type="entry name" value="R2K_2"/>
    <property type="match status" value="1"/>
</dbReference>
<reference evidence="2" key="1">
    <citation type="submission" date="2023-07" db="EMBL/GenBank/DDBJ databases">
        <authorList>
            <person name="Peeters C."/>
        </authorList>
    </citation>
    <scope>NUCLEOTIDE SEQUENCE</scope>
    <source>
        <strain evidence="2">R-77560</strain>
    </source>
</reference>
<sequence>MQRDDGVCKVERAAVRQAHWMCDDIVAEAGAAIAVLRGEPDGYRRDERHLCPVGTVEFCREWMRLTGVAEPVPIDYPASLRDVLGRVVQCVPFADATIGAWIKPARTKAWLPQVKQSDRDHHPDELVWESAVIPESDWLAEWRVYVRDGAIIGCGRYDDRPVENIELDAKLVESWIQRWEATGRAPRGYALDVARWPRQTVLVEATDAWAIGLYKGTCRAEGYTRMLAARWGEIAKQVL</sequence>
<proteinExistence type="predicted"/>
<name>A0AAD2BU36_9RALS</name>